<reference evidence="5" key="1">
    <citation type="journal article" date="2019" name="Int. J. Syst. Evol. Microbiol.">
        <title>The Global Catalogue of Microorganisms (GCM) 10K type strain sequencing project: providing services to taxonomists for standard genome sequencing and annotation.</title>
        <authorList>
            <consortium name="The Broad Institute Genomics Platform"/>
            <consortium name="The Broad Institute Genome Sequencing Center for Infectious Disease"/>
            <person name="Wu L."/>
            <person name="Ma J."/>
        </authorList>
    </citation>
    <scope>NUCLEOTIDE SEQUENCE [LARGE SCALE GENOMIC DNA]</scope>
    <source>
        <strain evidence="5">CCUG 61696</strain>
    </source>
</reference>
<protein>
    <submittedName>
        <fullName evidence="4">TetR/AcrR family transcriptional regulator</fullName>
    </submittedName>
</protein>
<accession>A0ABW3Z3G1</accession>
<feature type="domain" description="HTH tetR-type" evidence="3">
    <location>
        <begin position="4"/>
        <end position="64"/>
    </location>
</feature>
<dbReference type="Pfam" id="PF00440">
    <property type="entry name" value="TetR_N"/>
    <property type="match status" value="1"/>
</dbReference>
<dbReference type="RefSeq" id="WP_378773947.1">
    <property type="nucleotide sequence ID" value="NZ_JBHTMX010000005.1"/>
</dbReference>
<proteinExistence type="predicted"/>
<dbReference type="PROSITE" id="PS50977">
    <property type="entry name" value="HTH_TETR_2"/>
    <property type="match status" value="1"/>
</dbReference>
<dbReference type="Pfam" id="PF14246">
    <property type="entry name" value="TetR_C_7"/>
    <property type="match status" value="1"/>
</dbReference>
<evidence type="ECO:0000256" key="2">
    <source>
        <dbReference type="PROSITE-ProRule" id="PRU00335"/>
    </source>
</evidence>
<dbReference type="InterPro" id="IPR001647">
    <property type="entry name" value="HTH_TetR"/>
</dbReference>
<dbReference type="InterPro" id="IPR039536">
    <property type="entry name" value="TetR_C_Proteobacteria"/>
</dbReference>
<feature type="DNA-binding region" description="H-T-H motif" evidence="2">
    <location>
        <begin position="27"/>
        <end position="46"/>
    </location>
</feature>
<evidence type="ECO:0000313" key="4">
    <source>
        <dbReference type="EMBL" id="MFD1330754.1"/>
    </source>
</evidence>
<evidence type="ECO:0000256" key="1">
    <source>
        <dbReference type="ARBA" id="ARBA00023125"/>
    </source>
</evidence>
<dbReference type="Gene3D" id="1.10.357.10">
    <property type="entry name" value="Tetracycline Repressor, domain 2"/>
    <property type="match status" value="1"/>
</dbReference>
<dbReference type="Proteomes" id="UP001597171">
    <property type="component" value="Unassembled WGS sequence"/>
</dbReference>
<dbReference type="PANTHER" id="PTHR30055">
    <property type="entry name" value="HTH-TYPE TRANSCRIPTIONAL REGULATOR RUTR"/>
    <property type="match status" value="1"/>
</dbReference>
<sequence>MSETARRASLIAAARDLFMEGGYAALSTNAVAARAKVSKRSLYEAFDSIDALFAAVVADHSGEMLRIPPDDDMPLDEALVYIFHVDIGEEDDERRHAFLRAATLDRERFPQVHATIMAKGLEPSRKRLADWLADQARKNRIIAPEPERLARVLMDLVMSSSVFHPGSREAWPDRRQRADHIRYCIHVALDGVRARPGP</sequence>
<dbReference type="InterPro" id="IPR009057">
    <property type="entry name" value="Homeodomain-like_sf"/>
</dbReference>
<dbReference type="EMBL" id="JBHTMX010000005">
    <property type="protein sequence ID" value="MFD1330754.1"/>
    <property type="molecule type" value="Genomic_DNA"/>
</dbReference>
<keyword evidence="1 2" id="KW-0238">DNA-binding</keyword>
<keyword evidence="5" id="KW-1185">Reference proteome</keyword>
<dbReference type="SUPFAM" id="SSF46689">
    <property type="entry name" value="Homeodomain-like"/>
    <property type="match status" value="1"/>
</dbReference>
<dbReference type="PANTHER" id="PTHR30055:SF223">
    <property type="entry name" value="HTH-TYPE TRANSCRIPTIONAL REGULATOR UIDR"/>
    <property type="match status" value="1"/>
</dbReference>
<dbReference type="InterPro" id="IPR050109">
    <property type="entry name" value="HTH-type_TetR-like_transc_reg"/>
</dbReference>
<dbReference type="PRINTS" id="PR00455">
    <property type="entry name" value="HTHTETR"/>
</dbReference>
<gene>
    <name evidence="4" type="ORF">ACFQ4O_01945</name>
</gene>
<comment type="caution">
    <text evidence="4">The sequence shown here is derived from an EMBL/GenBank/DDBJ whole genome shotgun (WGS) entry which is preliminary data.</text>
</comment>
<name>A0ABW3Z3G1_9HYPH</name>
<evidence type="ECO:0000259" key="3">
    <source>
        <dbReference type="PROSITE" id="PS50977"/>
    </source>
</evidence>
<evidence type="ECO:0000313" key="5">
    <source>
        <dbReference type="Proteomes" id="UP001597171"/>
    </source>
</evidence>
<organism evidence="4 5">
    <name type="scientific">Methylopila musalis</name>
    <dbReference type="NCBI Taxonomy" id="1134781"/>
    <lineage>
        <taxon>Bacteria</taxon>
        <taxon>Pseudomonadati</taxon>
        <taxon>Pseudomonadota</taxon>
        <taxon>Alphaproteobacteria</taxon>
        <taxon>Hyphomicrobiales</taxon>
        <taxon>Methylopilaceae</taxon>
        <taxon>Methylopila</taxon>
    </lineage>
</organism>